<proteinExistence type="predicted"/>
<name>A0A085LPA8_9BILA</name>
<protein>
    <recommendedName>
        <fullName evidence="3">Retrotransposon gag domain-containing protein</fullName>
    </recommendedName>
</protein>
<evidence type="ECO:0008006" key="3">
    <source>
        <dbReference type="Google" id="ProtNLM"/>
    </source>
</evidence>
<dbReference type="PANTHER" id="PTHR33198:SF20">
    <property type="entry name" value="RETROTRANSPOSON GAG DOMAIN-CONTAINING PROTEIN"/>
    <property type="match status" value="1"/>
</dbReference>
<reference evidence="1 2" key="1">
    <citation type="journal article" date="2014" name="Nat. Genet.">
        <title>Genome and transcriptome of the porcine whipworm Trichuris suis.</title>
        <authorList>
            <person name="Jex A.R."/>
            <person name="Nejsum P."/>
            <person name="Schwarz E.M."/>
            <person name="Hu L."/>
            <person name="Young N.D."/>
            <person name="Hall R.S."/>
            <person name="Korhonen P.K."/>
            <person name="Liao S."/>
            <person name="Thamsborg S."/>
            <person name="Xia J."/>
            <person name="Xu P."/>
            <person name="Wang S."/>
            <person name="Scheerlinck J.P."/>
            <person name="Hofmann A."/>
            <person name="Sternberg P.W."/>
            <person name="Wang J."/>
            <person name="Gasser R.B."/>
        </authorList>
    </citation>
    <scope>NUCLEOTIDE SEQUENCE [LARGE SCALE GENOMIC DNA]</scope>
    <source>
        <strain evidence="1">DCEP-RM93M</strain>
    </source>
</reference>
<dbReference type="AlphaFoldDB" id="A0A085LPA8"/>
<evidence type="ECO:0000313" key="2">
    <source>
        <dbReference type="Proteomes" id="UP000030764"/>
    </source>
</evidence>
<dbReference type="EMBL" id="KL363353">
    <property type="protein sequence ID" value="KFD46804.1"/>
    <property type="molecule type" value="Genomic_DNA"/>
</dbReference>
<gene>
    <name evidence="1" type="ORF">M513_12332</name>
</gene>
<organism evidence="1 2">
    <name type="scientific">Trichuris suis</name>
    <name type="common">pig whipworm</name>
    <dbReference type="NCBI Taxonomy" id="68888"/>
    <lineage>
        <taxon>Eukaryota</taxon>
        <taxon>Metazoa</taxon>
        <taxon>Ecdysozoa</taxon>
        <taxon>Nematoda</taxon>
        <taxon>Enoplea</taxon>
        <taxon>Dorylaimia</taxon>
        <taxon>Trichinellida</taxon>
        <taxon>Trichuridae</taxon>
        <taxon>Trichuris</taxon>
    </lineage>
</organism>
<sequence>MTHVPGFSVPSPFLEHPGTPAIPFRTWIRIFENYLQAAFPGKLLDDRKCAILLNAIGTEGQRLFYNSIPPESTYKATLTALEQLFTPKSTVCAERHRFRKRYQLPEEPVDRYVAALREMPPNCAFGPLEDEMIRDQLIEGISSEGIRERLLSIPDLTLEKALIVSQEI</sequence>
<dbReference type="Proteomes" id="UP000030764">
    <property type="component" value="Unassembled WGS sequence"/>
</dbReference>
<accession>A0A085LPA8</accession>
<keyword evidence="2" id="KW-1185">Reference proteome</keyword>
<evidence type="ECO:0000313" key="1">
    <source>
        <dbReference type="EMBL" id="KFD46804.1"/>
    </source>
</evidence>
<dbReference type="PANTHER" id="PTHR33198">
    <property type="entry name" value="ANK_REP_REGION DOMAIN-CONTAINING PROTEIN-RELATED"/>
    <property type="match status" value="1"/>
</dbReference>